<reference evidence="2 3" key="1">
    <citation type="journal article" date="2014" name="Genome Announc.">
        <title>Draft Genome Sequence of Cytophaga fermentans JCM 21142T, a Facultative Anaerobe Isolated from Marine Mud.</title>
        <authorList>
            <person name="Starns D."/>
            <person name="Oshima K."/>
            <person name="Suda W."/>
            <person name="Iino T."/>
            <person name="Yuki M."/>
            <person name="Inoue J."/>
            <person name="Kitamura K."/>
            <person name="Iida T."/>
            <person name="Darby A."/>
            <person name="Hattori M."/>
            <person name="Ohkuma M."/>
        </authorList>
    </citation>
    <scope>NUCLEOTIDE SEQUENCE [LARGE SCALE GENOMIC DNA]</scope>
    <source>
        <strain evidence="2 3">JCM 21142</strain>
    </source>
</reference>
<evidence type="ECO:0000313" key="3">
    <source>
        <dbReference type="Proteomes" id="UP000019402"/>
    </source>
</evidence>
<dbReference type="RefSeq" id="WP_235207986.1">
    <property type="nucleotide sequence ID" value="NZ_BAMD01000005.1"/>
</dbReference>
<gene>
    <name evidence="2" type="ORF">JCM21142_1692</name>
</gene>
<keyword evidence="1" id="KW-0472">Membrane</keyword>
<keyword evidence="1" id="KW-1133">Transmembrane helix</keyword>
<proteinExistence type="predicted"/>
<evidence type="ECO:0000313" key="2">
    <source>
        <dbReference type="EMBL" id="GAF02066.1"/>
    </source>
</evidence>
<protein>
    <submittedName>
        <fullName evidence="2">Uncharacterized protein</fullName>
    </submittedName>
</protein>
<name>W7YCA6_9BACT</name>
<sequence>MPFTSMQQTYNYGDRVHFFGITAKDGVKVKDVMDKIKVILQKNHKLSPDDEDAIGKVDIENEIKTMFYIFLGIDILIWVVGLGTLFAVR</sequence>
<dbReference type="eggNOG" id="COG0577">
    <property type="taxonomic scope" value="Bacteria"/>
</dbReference>
<evidence type="ECO:0000256" key="1">
    <source>
        <dbReference type="SAM" id="Phobius"/>
    </source>
</evidence>
<comment type="caution">
    <text evidence="2">The sequence shown here is derived from an EMBL/GenBank/DDBJ whole genome shotgun (WGS) entry which is preliminary data.</text>
</comment>
<accession>W7YCA6</accession>
<feature type="transmembrane region" description="Helical" evidence="1">
    <location>
        <begin position="66"/>
        <end position="88"/>
    </location>
</feature>
<organism evidence="2 3">
    <name type="scientific">Saccharicrinis fermentans DSM 9555 = JCM 21142</name>
    <dbReference type="NCBI Taxonomy" id="869213"/>
    <lineage>
        <taxon>Bacteria</taxon>
        <taxon>Pseudomonadati</taxon>
        <taxon>Bacteroidota</taxon>
        <taxon>Bacteroidia</taxon>
        <taxon>Marinilabiliales</taxon>
        <taxon>Marinilabiliaceae</taxon>
        <taxon>Saccharicrinis</taxon>
    </lineage>
</organism>
<keyword evidence="1" id="KW-0812">Transmembrane</keyword>
<dbReference type="EMBL" id="BAMD01000005">
    <property type="protein sequence ID" value="GAF02066.1"/>
    <property type="molecule type" value="Genomic_DNA"/>
</dbReference>
<dbReference type="AlphaFoldDB" id="W7YCA6"/>
<keyword evidence="3" id="KW-1185">Reference proteome</keyword>
<dbReference type="Proteomes" id="UP000019402">
    <property type="component" value="Unassembled WGS sequence"/>
</dbReference>